<dbReference type="GO" id="GO:0005886">
    <property type="term" value="C:plasma membrane"/>
    <property type="evidence" value="ECO:0007669"/>
    <property type="project" value="TreeGrafter"/>
</dbReference>
<dbReference type="PANTHER" id="PTHR42709">
    <property type="entry name" value="ALKALINE PHOSPHATASE LIKE PROTEIN"/>
    <property type="match status" value="1"/>
</dbReference>
<evidence type="ECO:0000256" key="1">
    <source>
        <dbReference type="SAM" id="Phobius"/>
    </source>
</evidence>
<evidence type="ECO:0000313" key="3">
    <source>
        <dbReference type="EMBL" id="RUO21563.1"/>
    </source>
</evidence>
<dbReference type="RefSeq" id="WP_126790545.1">
    <property type="nucleotide sequence ID" value="NZ_PIPI01000001.1"/>
</dbReference>
<dbReference type="AlphaFoldDB" id="A0A432VXX9"/>
<dbReference type="InterPro" id="IPR032816">
    <property type="entry name" value="VTT_dom"/>
</dbReference>
<keyword evidence="1" id="KW-0472">Membrane</keyword>
<protein>
    <recommendedName>
        <fullName evidence="2">VTT domain-containing protein</fullName>
    </recommendedName>
</protein>
<feature type="transmembrane region" description="Helical" evidence="1">
    <location>
        <begin position="55"/>
        <end position="80"/>
    </location>
</feature>
<name>A0A432VXX9_9GAMM</name>
<feature type="transmembrane region" description="Helical" evidence="1">
    <location>
        <begin position="124"/>
        <end position="146"/>
    </location>
</feature>
<organism evidence="3 4">
    <name type="scientific">Aliidiomarina haloalkalitolerans</name>
    <dbReference type="NCBI Taxonomy" id="859059"/>
    <lineage>
        <taxon>Bacteria</taxon>
        <taxon>Pseudomonadati</taxon>
        <taxon>Pseudomonadota</taxon>
        <taxon>Gammaproteobacteria</taxon>
        <taxon>Alteromonadales</taxon>
        <taxon>Idiomarinaceae</taxon>
        <taxon>Aliidiomarina</taxon>
    </lineage>
</organism>
<dbReference type="InterPro" id="IPR051311">
    <property type="entry name" value="DedA_domain"/>
</dbReference>
<comment type="caution">
    <text evidence="3">The sequence shown here is derived from an EMBL/GenBank/DDBJ whole genome shotgun (WGS) entry which is preliminary data.</text>
</comment>
<accession>A0A432VXX9</accession>
<dbReference type="Proteomes" id="UP000288212">
    <property type="component" value="Unassembled WGS sequence"/>
</dbReference>
<dbReference type="OrthoDB" id="9810270at2"/>
<feature type="domain" description="VTT" evidence="2">
    <location>
        <begin position="41"/>
        <end position="157"/>
    </location>
</feature>
<gene>
    <name evidence="3" type="ORF">CWE06_01520</name>
</gene>
<keyword evidence="1" id="KW-1133">Transmembrane helix</keyword>
<feature type="transmembrane region" description="Helical" evidence="1">
    <location>
        <begin position="175"/>
        <end position="191"/>
    </location>
</feature>
<dbReference type="Pfam" id="PF09335">
    <property type="entry name" value="VTT_dom"/>
    <property type="match status" value="1"/>
</dbReference>
<reference evidence="3 4" key="1">
    <citation type="journal article" date="2011" name="Front. Microbiol.">
        <title>Genomic signatures of strain selection and enhancement in Bacillus atrophaeus var. globigii, a historical biowarfare simulant.</title>
        <authorList>
            <person name="Gibbons H.S."/>
            <person name="Broomall S.M."/>
            <person name="McNew L.A."/>
            <person name="Daligault H."/>
            <person name="Chapman C."/>
            <person name="Bruce D."/>
            <person name="Karavis M."/>
            <person name="Krepps M."/>
            <person name="McGregor P.A."/>
            <person name="Hong C."/>
            <person name="Park K.H."/>
            <person name="Akmal A."/>
            <person name="Feldman A."/>
            <person name="Lin J.S."/>
            <person name="Chang W.E."/>
            <person name="Higgs B.W."/>
            <person name="Demirev P."/>
            <person name="Lindquist J."/>
            <person name="Liem A."/>
            <person name="Fochler E."/>
            <person name="Read T.D."/>
            <person name="Tapia R."/>
            <person name="Johnson S."/>
            <person name="Bishop-Lilly K.A."/>
            <person name="Detter C."/>
            <person name="Han C."/>
            <person name="Sozhamannan S."/>
            <person name="Rosenzweig C.N."/>
            <person name="Skowronski E.W."/>
        </authorList>
    </citation>
    <scope>NUCLEOTIDE SEQUENCE [LARGE SCALE GENOMIC DNA]</scope>
    <source>
        <strain evidence="3 4">AK5</strain>
    </source>
</reference>
<evidence type="ECO:0000259" key="2">
    <source>
        <dbReference type="Pfam" id="PF09335"/>
    </source>
</evidence>
<keyword evidence="4" id="KW-1185">Reference proteome</keyword>
<feature type="transmembrane region" description="Helical" evidence="1">
    <location>
        <begin position="100"/>
        <end position="117"/>
    </location>
</feature>
<evidence type="ECO:0000313" key="4">
    <source>
        <dbReference type="Proteomes" id="UP000288212"/>
    </source>
</evidence>
<dbReference type="EMBL" id="PIPI01000001">
    <property type="protein sequence ID" value="RUO21563.1"/>
    <property type="molecule type" value="Genomic_DNA"/>
</dbReference>
<proteinExistence type="predicted"/>
<sequence>MKVFTALYDKALVWAQHRRAPSILAGVSFAESVIFPIPVDVMLAPMAIAQPEKAFRFALLTSIFSVLGGIAGYFLGMLAFEPLVLPALEYFGYQDSFVLAQNWFAEWGFWVIFLAGFSPIPYKVFTVTAGVLAIAFLPFVIASIIGRSMRFFLVAWLMRWGGPIMEKHLRQHLDTIGWAIVALAVIVYLIVR</sequence>
<keyword evidence="1" id="KW-0812">Transmembrane</keyword>
<dbReference type="PANTHER" id="PTHR42709:SF11">
    <property type="entry name" value="DEDA FAMILY PROTEIN"/>
    <property type="match status" value="1"/>
</dbReference>